<keyword evidence="1" id="KW-1133">Transmembrane helix</keyword>
<proteinExistence type="predicted"/>
<dbReference type="AlphaFoldDB" id="A0A1W1VLC8"/>
<keyword evidence="3" id="KW-1185">Reference proteome</keyword>
<dbReference type="Proteomes" id="UP000192582">
    <property type="component" value="Unassembled WGS sequence"/>
</dbReference>
<reference evidence="2 3" key="1">
    <citation type="submission" date="2017-04" db="EMBL/GenBank/DDBJ databases">
        <authorList>
            <person name="Afonso C.L."/>
            <person name="Miller P.J."/>
            <person name="Scott M.A."/>
            <person name="Spackman E."/>
            <person name="Goraichik I."/>
            <person name="Dimitrov K.M."/>
            <person name="Suarez D.L."/>
            <person name="Swayne D.E."/>
        </authorList>
    </citation>
    <scope>NUCLEOTIDE SEQUENCE [LARGE SCALE GENOMIC DNA]</scope>
    <source>
        <strain evidence="2 3">KR-140</strain>
    </source>
</reference>
<feature type="transmembrane region" description="Helical" evidence="1">
    <location>
        <begin position="111"/>
        <end position="130"/>
    </location>
</feature>
<evidence type="ECO:0000256" key="1">
    <source>
        <dbReference type="SAM" id="Phobius"/>
    </source>
</evidence>
<feature type="transmembrane region" description="Helical" evidence="1">
    <location>
        <begin position="48"/>
        <end position="68"/>
    </location>
</feature>
<sequence>MHQRAKSRDERVGRVALTLGLGGGLLGLLGALALHYGQQAHVDFVRGFGTGVLAALPFFFAAMALRAVRTMDEYGRQLHARAAALAFLLVMVVAGTLIALEGTLGFHTPAWVYYTVGMTTWGATAGVLSARDARGT</sequence>
<accession>A0A1W1VLC8</accession>
<feature type="transmembrane region" description="Helical" evidence="1">
    <location>
        <begin position="12"/>
        <end position="36"/>
    </location>
</feature>
<evidence type="ECO:0000313" key="3">
    <source>
        <dbReference type="Proteomes" id="UP000192582"/>
    </source>
</evidence>
<gene>
    <name evidence="2" type="ORF">SAMN00790413_02248</name>
</gene>
<organism evidence="2 3">
    <name type="scientific">Deinococcus hopiensis KR-140</name>
    <dbReference type="NCBI Taxonomy" id="695939"/>
    <lineage>
        <taxon>Bacteria</taxon>
        <taxon>Thermotogati</taxon>
        <taxon>Deinococcota</taxon>
        <taxon>Deinococci</taxon>
        <taxon>Deinococcales</taxon>
        <taxon>Deinococcaceae</taxon>
        <taxon>Deinococcus</taxon>
    </lineage>
</organism>
<feature type="transmembrane region" description="Helical" evidence="1">
    <location>
        <begin position="80"/>
        <end position="99"/>
    </location>
</feature>
<dbReference type="RefSeq" id="WP_084049551.1">
    <property type="nucleotide sequence ID" value="NZ_FWWU01000009.1"/>
</dbReference>
<evidence type="ECO:0000313" key="2">
    <source>
        <dbReference type="EMBL" id="SMB94116.1"/>
    </source>
</evidence>
<name>A0A1W1VLC8_9DEIO</name>
<keyword evidence="1" id="KW-0472">Membrane</keyword>
<dbReference type="OrthoDB" id="71492at2"/>
<dbReference type="EMBL" id="FWWU01000009">
    <property type="protein sequence ID" value="SMB94116.1"/>
    <property type="molecule type" value="Genomic_DNA"/>
</dbReference>
<dbReference type="STRING" id="695939.SAMN00790413_02248"/>
<protein>
    <submittedName>
        <fullName evidence="2">Uncharacterized protein</fullName>
    </submittedName>
</protein>
<keyword evidence="1" id="KW-0812">Transmembrane</keyword>